<keyword evidence="1 3" id="KW-0732">Signal</keyword>
<accession>D6YZT8</accession>
<dbReference type="SUPFAM" id="SSF49363">
    <property type="entry name" value="Purple acid phosphatase, N-terminal domain"/>
    <property type="match status" value="1"/>
</dbReference>
<dbReference type="SUPFAM" id="SSF48695">
    <property type="entry name" value="Multiheme cytochromes"/>
    <property type="match status" value="1"/>
</dbReference>
<dbReference type="Gene3D" id="3.90.10.10">
    <property type="entry name" value="Cytochrome C3"/>
    <property type="match status" value="1"/>
</dbReference>
<evidence type="ECO:0000313" key="5">
    <source>
        <dbReference type="EMBL" id="ADH85095.1"/>
    </source>
</evidence>
<name>D6YZT8_DESAT</name>
<proteinExistence type="predicted"/>
<dbReference type="InParanoid" id="D6YZT8"/>
<dbReference type="eggNOG" id="ENOG50309GG">
    <property type="taxonomic scope" value="Bacteria"/>
</dbReference>
<dbReference type="STRING" id="589865.DaAHT2_0389"/>
<dbReference type="CDD" id="cd00063">
    <property type="entry name" value="FN3"/>
    <property type="match status" value="1"/>
</dbReference>
<evidence type="ECO:0000256" key="1">
    <source>
        <dbReference type="ARBA" id="ARBA00022729"/>
    </source>
</evidence>
<dbReference type="Pfam" id="PF09699">
    <property type="entry name" value="Paired_CXXCH_1"/>
    <property type="match status" value="1"/>
</dbReference>
<dbReference type="KEGG" id="dak:DaAHT2_0389"/>
<dbReference type="EMBL" id="CP001940">
    <property type="protein sequence ID" value="ADH85095.1"/>
    <property type="molecule type" value="Genomic_DNA"/>
</dbReference>
<dbReference type="Proteomes" id="UP000001508">
    <property type="component" value="Chromosome"/>
</dbReference>
<evidence type="ECO:0000259" key="4">
    <source>
        <dbReference type="PROSITE" id="PS50853"/>
    </source>
</evidence>
<feature type="signal peptide" evidence="3">
    <location>
        <begin position="1"/>
        <end position="28"/>
    </location>
</feature>
<feature type="chain" id="PRO_5003091352" evidence="3">
    <location>
        <begin position="29"/>
        <end position="401"/>
    </location>
</feature>
<dbReference type="Gene3D" id="2.60.40.380">
    <property type="entry name" value="Purple acid phosphatase-like, N-terminal"/>
    <property type="match status" value="1"/>
</dbReference>
<gene>
    <name evidence="5" type="ordered locus">DaAHT2_0389</name>
</gene>
<dbReference type="InterPro" id="IPR010177">
    <property type="entry name" value="Paired_CXXCH_1"/>
</dbReference>
<dbReference type="PANTHER" id="PTHR35038:SF6">
    <property type="entry name" value="SURFACE LOCALIZED DECAHEME CYTOCHROME C LIPOPROTEIN"/>
    <property type="match status" value="1"/>
</dbReference>
<keyword evidence="6" id="KW-1185">Reference proteome</keyword>
<dbReference type="NCBIfam" id="TIGR01905">
    <property type="entry name" value="paired_CXXCH_1"/>
    <property type="match status" value="1"/>
</dbReference>
<evidence type="ECO:0000256" key="2">
    <source>
        <dbReference type="SAM" id="MobiDB-lite"/>
    </source>
</evidence>
<dbReference type="PANTHER" id="PTHR35038">
    <property type="entry name" value="DISSIMILATORY SULFITE REDUCTASE SIRA"/>
    <property type="match status" value="1"/>
</dbReference>
<feature type="region of interest" description="Disordered" evidence="2">
    <location>
        <begin position="234"/>
        <end position="261"/>
    </location>
</feature>
<protein>
    <submittedName>
        <fullName evidence="5">Doubled CXXCH domain protein</fullName>
    </submittedName>
</protein>
<organism evidence="5 6">
    <name type="scientific">Desulfurivibrio alkaliphilus (strain DSM 19089 / UNIQEM U267 / AHT2)</name>
    <dbReference type="NCBI Taxonomy" id="589865"/>
    <lineage>
        <taxon>Bacteria</taxon>
        <taxon>Pseudomonadati</taxon>
        <taxon>Thermodesulfobacteriota</taxon>
        <taxon>Desulfobulbia</taxon>
        <taxon>Desulfobulbales</taxon>
        <taxon>Desulfobulbaceae</taxon>
        <taxon>Desulfurivibrio</taxon>
    </lineage>
</organism>
<dbReference type="InterPro" id="IPR003961">
    <property type="entry name" value="FN3_dom"/>
</dbReference>
<dbReference type="InterPro" id="IPR036280">
    <property type="entry name" value="Multihaem_cyt_sf"/>
</dbReference>
<dbReference type="GO" id="GO:0003993">
    <property type="term" value="F:acid phosphatase activity"/>
    <property type="evidence" value="ECO:0007669"/>
    <property type="project" value="InterPro"/>
</dbReference>
<dbReference type="GO" id="GO:0046872">
    <property type="term" value="F:metal ion binding"/>
    <property type="evidence" value="ECO:0007669"/>
    <property type="project" value="InterPro"/>
</dbReference>
<dbReference type="AlphaFoldDB" id="D6YZT8"/>
<feature type="compositionally biased region" description="Polar residues" evidence="2">
    <location>
        <begin position="234"/>
        <end position="256"/>
    </location>
</feature>
<evidence type="ECO:0000313" key="6">
    <source>
        <dbReference type="Proteomes" id="UP000001508"/>
    </source>
</evidence>
<sequence length="401" mass="44590">MNRLPQAKKLPPLLLVIVVLVFLPPASAADPDFKQCRNCHNSALERDTFRLYQHPVFNRGQCTSCHSPSSLKEVLPAAPQQAAAPENETVQWLGDSLLADTNHWFLVGGEDLKSRLVVETRGNRRLPARWELLVPPLAGIDSVADRGRAPVITELQVLEIRRGLFLTATIGWQTDSISDARVRYGSTELNRTSPAHNRLGRRHQVVLRDLQPNQTYHFAAVSRDLFGRRQESETLTFTTTSPRLGSQPSTSLSPAETDSRQAEPEIIYQRHGDNFLLQLTFEQPAMVAVGSSGPPRQETALITDQQTMEPEEKADHSMLNSQADTTITACIQCHQGRLGTATHPVNVYPPPGMVIPPTYPTLPDGRITCISCHRRHGSSNAYILIRSGQRELCLGCHQNMR</sequence>
<dbReference type="InterPro" id="IPR008963">
    <property type="entry name" value="Purple_acid_Pase-like_N"/>
</dbReference>
<dbReference type="GO" id="GO:0016491">
    <property type="term" value="F:oxidoreductase activity"/>
    <property type="evidence" value="ECO:0007669"/>
    <property type="project" value="TreeGrafter"/>
</dbReference>
<reference evidence="6" key="1">
    <citation type="submission" date="2010-02" db="EMBL/GenBank/DDBJ databases">
        <title>Complete sequence of Desulfurivibrio alkaliphilus AHT2.</title>
        <authorList>
            <consortium name="US DOE Joint Genome Institute"/>
            <person name="Pitluck S."/>
            <person name="Chertkov O."/>
            <person name="Detter J.C."/>
            <person name="Han C."/>
            <person name="Tapia R."/>
            <person name="Larimer F."/>
            <person name="Land M."/>
            <person name="Hauser L."/>
            <person name="Kyrpides N."/>
            <person name="Mikhailova N."/>
            <person name="Sorokin D.Y."/>
            <person name="Muyzer G."/>
            <person name="Woyke T."/>
        </authorList>
    </citation>
    <scope>NUCLEOTIDE SEQUENCE [LARGE SCALE GENOMIC DNA]</scope>
    <source>
        <strain evidence="6">DSM 19089 / UNIQEM U267 / AHT2</strain>
    </source>
</reference>
<dbReference type="PROSITE" id="PS50853">
    <property type="entry name" value="FN3"/>
    <property type="match status" value="1"/>
</dbReference>
<feature type="domain" description="Fibronectin type-III" evidence="4">
    <location>
        <begin position="151"/>
        <end position="242"/>
    </location>
</feature>
<dbReference type="HOGENOM" id="CLU_699663_0_0_7"/>
<dbReference type="InterPro" id="IPR051829">
    <property type="entry name" value="Multiheme_Cytochr_ET"/>
</dbReference>
<evidence type="ECO:0000256" key="3">
    <source>
        <dbReference type="SAM" id="SignalP"/>
    </source>
</evidence>